<evidence type="ECO:0000256" key="7">
    <source>
        <dbReference type="PROSITE-ProRule" id="PRU10141"/>
    </source>
</evidence>
<dbReference type="PANTHER" id="PTHR43671:SF13">
    <property type="entry name" value="SERINE_THREONINE-PROTEIN KINASE NEK2"/>
    <property type="match status" value="1"/>
</dbReference>
<evidence type="ECO:0000313" key="9">
    <source>
        <dbReference type="EMBL" id="MBB2184553.1"/>
    </source>
</evidence>
<dbReference type="InterPro" id="IPR017441">
    <property type="entry name" value="Protein_kinase_ATP_BS"/>
</dbReference>
<dbReference type="PROSITE" id="PS00107">
    <property type="entry name" value="PROTEIN_KINASE_ATP"/>
    <property type="match status" value="1"/>
</dbReference>
<evidence type="ECO:0000259" key="8">
    <source>
        <dbReference type="PROSITE" id="PS50011"/>
    </source>
</evidence>
<evidence type="ECO:0000313" key="10">
    <source>
        <dbReference type="Proteomes" id="UP000574276"/>
    </source>
</evidence>
<dbReference type="EC" id="2.7.11.1" evidence="2"/>
<keyword evidence="9" id="KW-0723">Serine/threonine-protein kinase</keyword>
<comment type="caution">
    <text evidence="9">The sequence shown here is derived from an EMBL/GenBank/DDBJ whole genome shotgun (WGS) entry which is preliminary data.</text>
</comment>
<dbReference type="AlphaFoldDB" id="A0A839K3S4"/>
<dbReference type="GO" id="GO:0004674">
    <property type="term" value="F:protein serine/threonine kinase activity"/>
    <property type="evidence" value="ECO:0007669"/>
    <property type="project" value="UniProtKB-KW"/>
</dbReference>
<evidence type="ECO:0000256" key="1">
    <source>
        <dbReference type="ARBA" id="ARBA00010886"/>
    </source>
</evidence>
<accession>A0A839K3S4</accession>
<dbReference type="InterPro" id="IPR008271">
    <property type="entry name" value="Ser/Thr_kinase_AS"/>
</dbReference>
<protein>
    <recommendedName>
        <fullName evidence="2">non-specific serine/threonine protein kinase</fullName>
        <ecNumber evidence="2">2.7.11.1</ecNumber>
    </recommendedName>
</protein>
<feature type="domain" description="Protein kinase" evidence="8">
    <location>
        <begin position="10"/>
        <end position="252"/>
    </location>
</feature>
<keyword evidence="3" id="KW-0808">Transferase</keyword>
<comment type="similarity">
    <text evidence="1">Belongs to the protein kinase superfamily. NEK Ser/Thr protein kinase family. NIMA subfamily.</text>
</comment>
<dbReference type="EMBL" id="JACEGA010000001">
    <property type="protein sequence ID" value="MBB2184553.1"/>
    <property type="molecule type" value="Genomic_DNA"/>
</dbReference>
<keyword evidence="5 9" id="KW-0418">Kinase</keyword>
<dbReference type="SUPFAM" id="SSF56112">
    <property type="entry name" value="Protein kinase-like (PK-like)"/>
    <property type="match status" value="1"/>
</dbReference>
<dbReference type="GO" id="GO:0005524">
    <property type="term" value="F:ATP binding"/>
    <property type="evidence" value="ECO:0007669"/>
    <property type="project" value="UniProtKB-UniRule"/>
</dbReference>
<evidence type="ECO:0000256" key="2">
    <source>
        <dbReference type="ARBA" id="ARBA00012513"/>
    </source>
</evidence>
<dbReference type="InterPro" id="IPR000719">
    <property type="entry name" value="Prot_kinase_dom"/>
</dbReference>
<dbReference type="PROSITE" id="PS50011">
    <property type="entry name" value="PROTEIN_KINASE_DOM"/>
    <property type="match status" value="1"/>
</dbReference>
<dbReference type="InterPro" id="IPR011009">
    <property type="entry name" value="Kinase-like_dom_sf"/>
</dbReference>
<dbReference type="InterPro" id="IPR050660">
    <property type="entry name" value="NEK_Ser/Thr_kinase"/>
</dbReference>
<keyword evidence="4 7" id="KW-0547">Nucleotide-binding</keyword>
<name>A0A839K3S4_9FIRM</name>
<dbReference type="Pfam" id="PF00069">
    <property type="entry name" value="Pkinase"/>
    <property type="match status" value="1"/>
</dbReference>
<dbReference type="PANTHER" id="PTHR43671">
    <property type="entry name" value="SERINE/THREONINE-PROTEIN KINASE NEK"/>
    <property type="match status" value="1"/>
</dbReference>
<evidence type="ECO:0000256" key="3">
    <source>
        <dbReference type="ARBA" id="ARBA00022679"/>
    </source>
</evidence>
<dbReference type="RefSeq" id="WP_228354116.1">
    <property type="nucleotide sequence ID" value="NZ_JACEGA010000001.1"/>
</dbReference>
<evidence type="ECO:0000256" key="4">
    <source>
        <dbReference type="ARBA" id="ARBA00022741"/>
    </source>
</evidence>
<gene>
    <name evidence="9" type="ORF">H0486_16870</name>
</gene>
<dbReference type="Gene3D" id="1.10.510.10">
    <property type="entry name" value="Transferase(Phosphotransferase) domain 1"/>
    <property type="match status" value="1"/>
</dbReference>
<dbReference type="Proteomes" id="UP000574276">
    <property type="component" value="Unassembled WGS sequence"/>
</dbReference>
<dbReference type="PROSITE" id="PS00108">
    <property type="entry name" value="PROTEIN_KINASE_ST"/>
    <property type="match status" value="1"/>
</dbReference>
<dbReference type="CDD" id="cd14014">
    <property type="entry name" value="STKc_PknB_like"/>
    <property type="match status" value="1"/>
</dbReference>
<sequence>MQQEVWFNKYIILRLLGCGGYAKVYLAEHIKLNSYRVIKFISNNNPFYDLLRKEAFVLKNIQHPCIPTVYDIEEDESGTYIIEQYIEGETLKAYRNQQGPLSERVILRLGIQLCDLLNYLHSMERPLYYIDLKPDNLILSGDNLMLIDFGSAVFQDELTEHSHFHATKGYAAPELYGRNRIDERCDVFGIGMLLFFMATGEPSCSSDSMKNIDSVNGYTKQLKSIINHCIKFNPSQRYASVDKLKKQLSALLINQKDNMKSNQSQVIAVAGTQPRIGVTHFAFQVCNYLMHYGSICVYQEKNNSGVVNQIKNCYRNVIQQEGVIKVNGIYMAVPGCKEVPSINKGQTIVYDYGILSCDNLQEFLMADMKLLVLGAKDWELCYSEEVLSMLTEYKDIIYLFNFMNGKQFHQIIKSMEARPCYRLPYEPDPFAPITSDNGIDLFREILYIRPKRKLWERVRLLRRKEK</sequence>
<feature type="binding site" evidence="7">
    <location>
        <position position="39"/>
    </location>
    <ligand>
        <name>ATP</name>
        <dbReference type="ChEBI" id="CHEBI:30616"/>
    </ligand>
</feature>
<dbReference type="SMART" id="SM00220">
    <property type="entry name" value="S_TKc"/>
    <property type="match status" value="1"/>
</dbReference>
<organism evidence="9 10">
    <name type="scientific">Variimorphobacter saccharofermentans</name>
    <dbReference type="NCBI Taxonomy" id="2755051"/>
    <lineage>
        <taxon>Bacteria</taxon>
        <taxon>Bacillati</taxon>
        <taxon>Bacillota</taxon>
        <taxon>Clostridia</taxon>
        <taxon>Lachnospirales</taxon>
        <taxon>Lachnospiraceae</taxon>
        <taxon>Variimorphobacter</taxon>
    </lineage>
</organism>
<evidence type="ECO:0000256" key="6">
    <source>
        <dbReference type="ARBA" id="ARBA00022840"/>
    </source>
</evidence>
<evidence type="ECO:0000256" key="5">
    <source>
        <dbReference type="ARBA" id="ARBA00022777"/>
    </source>
</evidence>
<keyword evidence="10" id="KW-1185">Reference proteome</keyword>
<keyword evidence="6 7" id="KW-0067">ATP-binding</keyword>
<proteinExistence type="inferred from homology"/>
<reference evidence="9 10" key="1">
    <citation type="submission" date="2020-07" db="EMBL/GenBank/DDBJ databases">
        <title>Characterization and genome sequencing of isolate MD1, a novel member within the family Lachnospiraceae.</title>
        <authorList>
            <person name="Rettenmaier R."/>
            <person name="Di Bello L."/>
            <person name="Zinser C."/>
            <person name="Scheitz K."/>
            <person name="Liebl W."/>
            <person name="Zverlov V."/>
        </authorList>
    </citation>
    <scope>NUCLEOTIDE SEQUENCE [LARGE SCALE GENOMIC DNA]</scope>
    <source>
        <strain evidence="9 10">MD1</strain>
    </source>
</reference>